<dbReference type="Proteomes" id="UP001338125">
    <property type="component" value="Unassembled WGS sequence"/>
</dbReference>
<keyword evidence="2 4" id="KW-0863">Zinc-finger</keyword>
<dbReference type="InterPro" id="IPR001841">
    <property type="entry name" value="Znf_RING"/>
</dbReference>
<dbReference type="EMBL" id="JAVFKD010000014">
    <property type="protein sequence ID" value="KAK5990179.1"/>
    <property type="molecule type" value="Genomic_DNA"/>
</dbReference>
<keyword evidence="9" id="KW-1185">Reference proteome</keyword>
<sequence length="625" mass="70242">MSEPEQCIICLDPLPRPSSSNGGDSEAPVDTAITANNDAVEADSSYLNILASLDGCDHIIHDACIRSWAQKTNTCPICRKPFHFVRVYNGLDDTAISTYEVKDKKQVAEFDVQQWLGENPDEEEEESNPCPICSSAEREDILLLCDSCDAAYHTHCIGLDYIPEGDWHCMECAHLFELTDEPELVATSDTEGELPSARPQTVRRPIPRSNRGFHVRTRARLRRARRQARNAEWQGAWGQFSGRFYEMSDLDLDNHDDEDEDLERFRRFQQLDRRELQRWQQRISIAQRLGAHETFANYIPPQISERLQPEPPPVETVDERRAWGAFERVRDTDASSPNTRKRKTRSITGSPAEPPAQEPERKLKRPRTRRLPHAEGSAAAPAPTTAGSSTGRAPNGSPSRPGPLGRDDNEPTLVVSSLLKELEPNAQSDDEALTINTGWRHPPEASSPALSPSPSAYSSPRALSLTPPPLPSANGRPTSPTLSLSTHIEPIYPPANYSPNRYGSGSEHSDSESRPTKTESRPLELRQPRPRRAHQVSPSQEDASSRWTMSQEEKKSINDIVKNALRPHWRAQKLTTEQYATINRDISRKLYDEVKDASLLNDKSRRTWEKRATQEVAQAVSELQA</sequence>
<gene>
    <name evidence="8" type="ORF">PT974_08445</name>
</gene>
<dbReference type="Gene3D" id="3.30.40.10">
    <property type="entry name" value="Zinc/RING finger domain, C3HC4 (zinc finger)"/>
    <property type="match status" value="2"/>
</dbReference>
<feature type="domain" description="PHD-type" evidence="6">
    <location>
        <begin position="127"/>
        <end position="175"/>
    </location>
</feature>
<dbReference type="InterPro" id="IPR001965">
    <property type="entry name" value="Znf_PHD"/>
</dbReference>
<dbReference type="SMART" id="SM00249">
    <property type="entry name" value="PHD"/>
    <property type="match status" value="1"/>
</dbReference>
<dbReference type="SUPFAM" id="SSF57903">
    <property type="entry name" value="FYVE/PHD zinc finger"/>
    <property type="match status" value="1"/>
</dbReference>
<evidence type="ECO:0000313" key="8">
    <source>
        <dbReference type="EMBL" id="KAK5990179.1"/>
    </source>
</evidence>
<feature type="compositionally biased region" description="Basic and acidic residues" evidence="5">
    <location>
        <begin position="507"/>
        <end position="527"/>
    </location>
</feature>
<dbReference type="PANTHER" id="PTHR12618">
    <property type="entry name" value="PHD AND RING FINGER DOMAIN-CONTAINING PROTEIN 1"/>
    <property type="match status" value="1"/>
</dbReference>
<proteinExistence type="predicted"/>
<dbReference type="InterPro" id="IPR047157">
    <property type="entry name" value="PHRF1/Atg35"/>
</dbReference>
<comment type="caution">
    <text evidence="8">The sequence shown here is derived from an EMBL/GenBank/DDBJ whole genome shotgun (WGS) entry which is preliminary data.</text>
</comment>
<dbReference type="InterPro" id="IPR019786">
    <property type="entry name" value="Zinc_finger_PHD-type_CS"/>
</dbReference>
<evidence type="ECO:0000313" key="9">
    <source>
        <dbReference type="Proteomes" id="UP001338125"/>
    </source>
</evidence>
<dbReference type="PROSITE" id="PS01359">
    <property type="entry name" value="ZF_PHD_1"/>
    <property type="match status" value="1"/>
</dbReference>
<dbReference type="InterPro" id="IPR019787">
    <property type="entry name" value="Znf_PHD-finger"/>
</dbReference>
<organism evidence="8 9">
    <name type="scientific">Cladobotryum mycophilum</name>
    <dbReference type="NCBI Taxonomy" id="491253"/>
    <lineage>
        <taxon>Eukaryota</taxon>
        <taxon>Fungi</taxon>
        <taxon>Dikarya</taxon>
        <taxon>Ascomycota</taxon>
        <taxon>Pezizomycotina</taxon>
        <taxon>Sordariomycetes</taxon>
        <taxon>Hypocreomycetidae</taxon>
        <taxon>Hypocreales</taxon>
        <taxon>Hypocreaceae</taxon>
        <taxon>Cladobotryum</taxon>
    </lineage>
</organism>
<feature type="compositionally biased region" description="Polar residues" evidence="5">
    <location>
        <begin position="536"/>
        <end position="550"/>
    </location>
</feature>
<feature type="compositionally biased region" description="Low complexity" evidence="5">
    <location>
        <begin position="376"/>
        <end position="391"/>
    </location>
</feature>
<feature type="compositionally biased region" description="Polar residues" evidence="5">
    <location>
        <begin position="475"/>
        <end position="486"/>
    </location>
</feature>
<evidence type="ECO:0000256" key="5">
    <source>
        <dbReference type="SAM" id="MobiDB-lite"/>
    </source>
</evidence>
<dbReference type="InterPro" id="IPR013083">
    <property type="entry name" value="Znf_RING/FYVE/PHD"/>
</dbReference>
<evidence type="ECO:0000259" key="6">
    <source>
        <dbReference type="PROSITE" id="PS50016"/>
    </source>
</evidence>
<feature type="region of interest" description="Disordered" evidence="5">
    <location>
        <begin position="189"/>
        <end position="208"/>
    </location>
</feature>
<accession>A0ABR0SDF4</accession>
<feature type="compositionally biased region" description="Low complexity" evidence="5">
    <location>
        <begin position="444"/>
        <end position="465"/>
    </location>
</feature>
<feature type="region of interest" description="Disordered" evidence="5">
    <location>
        <begin position="323"/>
        <end position="552"/>
    </location>
</feature>
<protein>
    <submittedName>
        <fullName evidence="8">PHD and RING finger domain-containing protein</fullName>
    </submittedName>
</protein>
<evidence type="ECO:0000259" key="7">
    <source>
        <dbReference type="PROSITE" id="PS50089"/>
    </source>
</evidence>
<dbReference type="InterPro" id="IPR011011">
    <property type="entry name" value="Znf_FYVE_PHD"/>
</dbReference>
<dbReference type="Pfam" id="PF00628">
    <property type="entry name" value="PHD"/>
    <property type="match status" value="1"/>
</dbReference>
<feature type="domain" description="RING-type" evidence="7">
    <location>
        <begin position="7"/>
        <end position="79"/>
    </location>
</feature>
<dbReference type="SMART" id="SM00184">
    <property type="entry name" value="RING"/>
    <property type="match status" value="2"/>
</dbReference>
<dbReference type="Pfam" id="PF13639">
    <property type="entry name" value="zf-RING_2"/>
    <property type="match status" value="1"/>
</dbReference>
<evidence type="ECO:0000256" key="4">
    <source>
        <dbReference type="PROSITE-ProRule" id="PRU00175"/>
    </source>
</evidence>
<keyword evidence="3" id="KW-0862">Zinc</keyword>
<evidence type="ECO:0000256" key="2">
    <source>
        <dbReference type="ARBA" id="ARBA00022771"/>
    </source>
</evidence>
<reference evidence="8 9" key="1">
    <citation type="submission" date="2024-01" db="EMBL/GenBank/DDBJ databases">
        <title>Complete genome of Cladobotryum mycophilum ATHUM6906.</title>
        <authorList>
            <person name="Christinaki A.C."/>
            <person name="Myridakis A.I."/>
            <person name="Kouvelis V.N."/>
        </authorList>
    </citation>
    <scope>NUCLEOTIDE SEQUENCE [LARGE SCALE GENOMIC DNA]</scope>
    <source>
        <strain evidence="8 9">ATHUM6906</strain>
    </source>
</reference>
<dbReference type="PROSITE" id="PS50089">
    <property type="entry name" value="ZF_RING_2"/>
    <property type="match status" value="1"/>
</dbReference>
<feature type="compositionally biased region" description="Basic and acidic residues" evidence="5">
    <location>
        <begin position="323"/>
        <end position="333"/>
    </location>
</feature>
<name>A0ABR0SDF4_9HYPO</name>
<keyword evidence="1" id="KW-0479">Metal-binding</keyword>
<feature type="compositionally biased region" description="Basic residues" evidence="5">
    <location>
        <begin position="362"/>
        <end position="371"/>
    </location>
</feature>
<evidence type="ECO:0000256" key="3">
    <source>
        <dbReference type="ARBA" id="ARBA00022833"/>
    </source>
</evidence>
<evidence type="ECO:0000256" key="1">
    <source>
        <dbReference type="ARBA" id="ARBA00022723"/>
    </source>
</evidence>
<dbReference type="SUPFAM" id="SSF57850">
    <property type="entry name" value="RING/U-box"/>
    <property type="match status" value="1"/>
</dbReference>
<dbReference type="PANTHER" id="PTHR12618:SF20">
    <property type="entry name" value="PHD AND RING FINGER DOMAIN-CONTAINING PROTEIN 1"/>
    <property type="match status" value="1"/>
</dbReference>
<dbReference type="PROSITE" id="PS50016">
    <property type="entry name" value="ZF_PHD_2"/>
    <property type="match status" value="1"/>
</dbReference>